<dbReference type="PRINTS" id="PR00039">
    <property type="entry name" value="HTHLYSR"/>
</dbReference>
<evidence type="ECO:0000313" key="7">
    <source>
        <dbReference type="Proteomes" id="UP000626148"/>
    </source>
</evidence>
<organism evidence="6 7">
    <name type="scientific">Saccharospirillum salsuginis</name>
    <dbReference type="NCBI Taxonomy" id="418750"/>
    <lineage>
        <taxon>Bacteria</taxon>
        <taxon>Pseudomonadati</taxon>
        <taxon>Pseudomonadota</taxon>
        <taxon>Gammaproteobacteria</taxon>
        <taxon>Oceanospirillales</taxon>
        <taxon>Saccharospirillaceae</taxon>
        <taxon>Saccharospirillum</taxon>
    </lineage>
</organism>
<evidence type="ECO:0000256" key="1">
    <source>
        <dbReference type="ARBA" id="ARBA00009437"/>
    </source>
</evidence>
<name>A0A918NK87_9GAMM</name>
<dbReference type="PROSITE" id="PS50931">
    <property type="entry name" value="HTH_LYSR"/>
    <property type="match status" value="1"/>
</dbReference>
<gene>
    <name evidence="6" type="ORF">GCM10007392_47350</name>
</gene>
<reference evidence="6" key="1">
    <citation type="journal article" date="2014" name="Int. J. Syst. Evol. Microbiol.">
        <title>Complete genome sequence of Corynebacterium casei LMG S-19264T (=DSM 44701T), isolated from a smear-ripened cheese.</title>
        <authorList>
            <consortium name="US DOE Joint Genome Institute (JGI-PGF)"/>
            <person name="Walter F."/>
            <person name="Albersmeier A."/>
            <person name="Kalinowski J."/>
            <person name="Ruckert C."/>
        </authorList>
    </citation>
    <scope>NUCLEOTIDE SEQUENCE</scope>
    <source>
        <strain evidence="6">KCTC 22169</strain>
    </source>
</reference>
<dbReference type="Pfam" id="PF03466">
    <property type="entry name" value="LysR_substrate"/>
    <property type="match status" value="1"/>
</dbReference>
<keyword evidence="4" id="KW-0804">Transcription</keyword>
<dbReference type="CDD" id="cd05466">
    <property type="entry name" value="PBP2_LTTR_substrate"/>
    <property type="match status" value="1"/>
</dbReference>
<dbReference type="InterPro" id="IPR036390">
    <property type="entry name" value="WH_DNA-bd_sf"/>
</dbReference>
<comment type="caution">
    <text evidence="6">The sequence shown here is derived from an EMBL/GenBank/DDBJ whole genome shotgun (WGS) entry which is preliminary data.</text>
</comment>
<protein>
    <submittedName>
        <fullName evidence="6">LysR family transcriptional regulator</fullName>
    </submittedName>
</protein>
<dbReference type="RefSeq" id="WP_189613517.1">
    <property type="nucleotide sequence ID" value="NZ_BMXR01000018.1"/>
</dbReference>
<sequence>MDHHSLEAFLAVAETGSFSRAADRLFLTQPAVSKRIANLEESLGVKLFDRIGREVYMTESGRLLVERAGRILEDIRDARLAVTQSALSQVSQISVASSHHIGLHYLGPILRQLSDRYPDVHLDLRFLESEQTIEAILKRDLELAFITLPDNLHRDLTKERLWTDPLEFVVAPDHPLAAKTGAIRLNELVHFRAILPEENTTTFRLVQQTFQRHHLPLTRRLSVNYLETIRALVASGLGWSVLPRRLVDDSVRVLAVEKVRLERHLGVIRHAKRTPSRGVLELLEIARSAGQST</sequence>
<dbReference type="GO" id="GO:0000976">
    <property type="term" value="F:transcription cis-regulatory region binding"/>
    <property type="evidence" value="ECO:0007669"/>
    <property type="project" value="TreeGrafter"/>
</dbReference>
<comment type="similarity">
    <text evidence="1">Belongs to the LysR transcriptional regulatory family.</text>
</comment>
<evidence type="ECO:0000256" key="2">
    <source>
        <dbReference type="ARBA" id="ARBA00023015"/>
    </source>
</evidence>
<dbReference type="Pfam" id="PF00126">
    <property type="entry name" value="HTH_1"/>
    <property type="match status" value="1"/>
</dbReference>
<reference evidence="6" key="2">
    <citation type="submission" date="2020-09" db="EMBL/GenBank/DDBJ databases">
        <authorList>
            <person name="Sun Q."/>
            <person name="Kim S."/>
        </authorList>
    </citation>
    <scope>NUCLEOTIDE SEQUENCE</scope>
    <source>
        <strain evidence="6">KCTC 22169</strain>
    </source>
</reference>
<dbReference type="InterPro" id="IPR036388">
    <property type="entry name" value="WH-like_DNA-bd_sf"/>
</dbReference>
<evidence type="ECO:0000256" key="4">
    <source>
        <dbReference type="ARBA" id="ARBA00023163"/>
    </source>
</evidence>
<keyword evidence="2" id="KW-0805">Transcription regulation</keyword>
<proteinExistence type="inferred from homology"/>
<accession>A0A918NK87</accession>
<dbReference type="FunFam" id="1.10.10.10:FF:000001">
    <property type="entry name" value="LysR family transcriptional regulator"/>
    <property type="match status" value="1"/>
</dbReference>
<dbReference type="Gene3D" id="1.10.10.10">
    <property type="entry name" value="Winged helix-like DNA-binding domain superfamily/Winged helix DNA-binding domain"/>
    <property type="match status" value="1"/>
</dbReference>
<dbReference type="SUPFAM" id="SSF53850">
    <property type="entry name" value="Periplasmic binding protein-like II"/>
    <property type="match status" value="1"/>
</dbReference>
<dbReference type="GO" id="GO:0003700">
    <property type="term" value="F:DNA-binding transcription factor activity"/>
    <property type="evidence" value="ECO:0007669"/>
    <property type="project" value="InterPro"/>
</dbReference>
<dbReference type="SUPFAM" id="SSF46785">
    <property type="entry name" value="Winged helix' DNA-binding domain"/>
    <property type="match status" value="1"/>
</dbReference>
<dbReference type="PANTHER" id="PTHR30126">
    <property type="entry name" value="HTH-TYPE TRANSCRIPTIONAL REGULATOR"/>
    <property type="match status" value="1"/>
</dbReference>
<dbReference type="PANTHER" id="PTHR30126:SF81">
    <property type="entry name" value="HTH-TYPE TRANSCRIPTIONAL REGULATOR ILVY"/>
    <property type="match status" value="1"/>
</dbReference>
<dbReference type="AlphaFoldDB" id="A0A918NK87"/>
<evidence type="ECO:0000259" key="5">
    <source>
        <dbReference type="PROSITE" id="PS50931"/>
    </source>
</evidence>
<dbReference type="InterPro" id="IPR000847">
    <property type="entry name" value="LysR_HTH_N"/>
</dbReference>
<keyword evidence="3" id="KW-0238">DNA-binding</keyword>
<feature type="domain" description="HTH lysR-type" evidence="5">
    <location>
        <begin position="1"/>
        <end position="58"/>
    </location>
</feature>
<dbReference type="Proteomes" id="UP000626148">
    <property type="component" value="Unassembled WGS sequence"/>
</dbReference>
<evidence type="ECO:0000256" key="3">
    <source>
        <dbReference type="ARBA" id="ARBA00023125"/>
    </source>
</evidence>
<evidence type="ECO:0000313" key="6">
    <source>
        <dbReference type="EMBL" id="GGX74503.1"/>
    </source>
</evidence>
<dbReference type="InterPro" id="IPR005119">
    <property type="entry name" value="LysR_subst-bd"/>
</dbReference>
<dbReference type="Gene3D" id="3.40.190.290">
    <property type="match status" value="1"/>
</dbReference>
<dbReference type="EMBL" id="BMXR01000018">
    <property type="protein sequence ID" value="GGX74503.1"/>
    <property type="molecule type" value="Genomic_DNA"/>
</dbReference>
<keyword evidence="7" id="KW-1185">Reference proteome</keyword>